<accession>A7IB07</accession>
<dbReference type="PANTHER" id="PTHR35402:SF1">
    <property type="entry name" value="TYPE II SECRETION SYSTEM PROTEIN GSPF DOMAIN-CONTAINING PROTEIN"/>
    <property type="match status" value="1"/>
</dbReference>
<evidence type="ECO:0000259" key="7">
    <source>
        <dbReference type="Pfam" id="PF00482"/>
    </source>
</evidence>
<reference evidence="9" key="1">
    <citation type="journal article" date="2015" name="Microbiology">
        <title>Genome of Methanoregula boonei 6A8 reveals adaptations to oligotrophic peatland environments.</title>
        <authorList>
            <person name="Braeuer S."/>
            <person name="Cadillo-Quiroz H."/>
            <person name="Kyrpides N."/>
            <person name="Woyke T."/>
            <person name="Goodwin L."/>
            <person name="Detter C."/>
            <person name="Podell S."/>
            <person name="Yavitt J.B."/>
            <person name="Zinder S.H."/>
        </authorList>
    </citation>
    <scope>NUCLEOTIDE SEQUENCE [LARGE SCALE GENOMIC DNA]</scope>
    <source>
        <strain evidence="9">DSM 21154 / JCM 14090 / 6A8</strain>
    </source>
</reference>
<dbReference type="AlphaFoldDB" id="A7IB07"/>
<dbReference type="InterPro" id="IPR056569">
    <property type="entry name" value="ArlJ-like"/>
</dbReference>
<feature type="transmembrane region" description="Helical" evidence="6">
    <location>
        <begin position="88"/>
        <end position="108"/>
    </location>
</feature>
<dbReference type="PANTHER" id="PTHR35402">
    <property type="entry name" value="INTEGRAL MEMBRANE PROTEIN-RELATED"/>
    <property type="match status" value="1"/>
</dbReference>
<feature type="domain" description="Type II secretion system protein GspF" evidence="7">
    <location>
        <begin position="127"/>
        <end position="252"/>
    </location>
</feature>
<dbReference type="Proteomes" id="UP000002408">
    <property type="component" value="Chromosome"/>
</dbReference>
<sequence>MAAESDSFEKFFEMYKRFCYTFGRSFDRNPNRDIIKLIYQADLEMTPGMFTSLWIVSTILVGSVMVLVASIIFLVPQSPFAIPSPAPYILLFALIGSAAIAIGFPFYLQNQIENKKRDIDTQIPYALAFMSILASSGATPLDIIRRIAREDYGQISNEFRKVLFRVDILGEDVVTAMNGLVQNTPSDLFRDICIDITNIIYGGGGLKSYLETKSKELMAIRRQTYKEFVESLAVFGEGYLGGVVMTITLAILGVVISGALGIQLGPFSAHDMFNYLIYLLIPLINVVFLQMLAVKYSTNP</sequence>
<evidence type="ECO:0000256" key="4">
    <source>
        <dbReference type="ARBA" id="ARBA00022989"/>
    </source>
</evidence>
<dbReference type="Pfam" id="PF00482">
    <property type="entry name" value="T2SSF"/>
    <property type="match status" value="1"/>
</dbReference>
<keyword evidence="3 6" id="KW-0812">Transmembrane</keyword>
<dbReference type="EMBL" id="CP000780">
    <property type="protein sequence ID" value="ABS56918.1"/>
    <property type="molecule type" value="Genomic_DNA"/>
</dbReference>
<dbReference type="RefSeq" id="WP_012107980.1">
    <property type="nucleotide sequence ID" value="NC_009712.1"/>
</dbReference>
<evidence type="ECO:0000313" key="8">
    <source>
        <dbReference type="EMBL" id="ABS56918.1"/>
    </source>
</evidence>
<keyword evidence="4 6" id="KW-1133">Transmembrane helix</keyword>
<name>A7IB07_METB6</name>
<comment type="subcellular location">
    <subcellularLocation>
        <location evidence="1">Cell membrane</location>
        <topology evidence="1">Multi-pass membrane protein</topology>
    </subcellularLocation>
</comment>
<dbReference type="HOGENOM" id="CLU_060887_0_0_2"/>
<dbReference type="InterPro" id="IPR018076">
    <property type="entry name" value="T2SS_GspF_dom"/>
</dbReference>
<evidence type="ECO:0000256" key="6">
    <source>
        <dbReference type="SAM" id="Phobius"/>
    </source>
</evidence>
<dbReference type="eggNOG" id="arCOG01808">
    <property type="taxonomic scope" value="Archaea"/>
</dbReference>
<gene>
    <name evidence="8" type="ordered locus">Mboo_2404</name>
</gene>
<keyword evidence="5 6" id="KW-0472">Membrane</keyword>
<dbReference type="GeneID" id="5411625"/>
<protein>
    <submittedName>
        <fullName evidence="8">Type II secretion system protein</fullName>
    </submittedName>
</protein>
<dbReference type="OrthoDB" id="142726at2157"/>
<dbReference type="KEGG" id="mbn:Mboo_2404"/>
<keyword evidence="2" id="KW-1003">Cell membrane</keyword>
<proteinExistence type="predicted"/>
<evidence type="ECO:0000313" key="9">
    <source>
        <dbReference type="Proteomes" id="UP000002408"/>
    </source>
</evidence>
<feature type="transmembrane region" description="Helical" evidence="6">
    <location>
        <begin position="275"/>
        <end position="294"/>
    </location>
</feature>
<evidence type="ECO:0000256" key="3">
    <source>
        <dbReference type="ARBA" id="ARBA00022692"/>
    </source>
</evidence>
<organism evidence="8 9">
    <name type="scientific">Methanoregula boonei (strain DSM 21154 / JCM 14090 / 6A8)</name>
    <dbReference type="NCBI Taxonomy" id="456442"/>
    <lineage>
        <taxon>Archaea</taxon>
        <taxon>Methanobacteriati</taxon>
        <taxon>Methanobacteriota</taxon>
        <taxon>Stenosarchaea group</taxon>
        <taxon>Methanomicrobia</taxon>
        <taxon>Methanomicrobiales</taxon>
        <taxon>Methanoregulaceae</taxon>
        <taxon>Methanoregula</taxon>
    </lineage>
</organism>
<feature type="transmembrane region" description="Helical" evidence="6">
    <location>
        <begin position="53"/>
        <end position="76"/>
    </location>
</feature>
<dbReference type="STRING" id="456442.Mboo_2404"/>
<feature type="transmembrane region" description="Helical" evidence="6">
    <location>
        <begin position="239"/>
        <end position="263"/>
    </location>
</feature>
<evidence type="ECO:0000256" key="2">
    <source>
        <dbReference type="ARBA" id="ARBA00022475"/>
    </source>
</evidence>
<evidence type="ECO:0000256" key="5">
    <source>
        <dbReference type="ARBA" id="ARBA00023136"/>
    </source>
</evidence>
<evidence type="ECO:0000256" key="1">
    <source>
        <dbReference type="ARBA" id="ARBA00004651"/>
    </source>
</evidence>
<dbReference type="GO" id="GO:0005886">
    <property type="term" value="C:plasma membrane"/>
    <property type="evidence" value="ECO:0007669"/>
    <property type="project" value="UniProtKB-SubCell"/>
</dbReference>
<keyword evidence="9" id="KW-1185">Reference proteome</keyword>